<accession>A0ABN9LQA8</accession>
<organism evidence="1 2">
    <name type="scientific">Ranitomeya imitator</name>
    <name type="common">mimic poison frog</name>
    <dbReference type="NCBI Taxonomy" id="111125"/>
    <lineage>
        <taxon>Eukaryota</taxon>
        <taxon>Metazoa</taxon>
        <taxon>Chordata</taxon>
        <taxon>Craniata</taxon>
        <taxon>Vertebrata</taxon>
        <taxon>Euteleostomi</taxon>
        <taxon>Amphibia</taxon>
        <taxon>Batrachia</taxon>
        <taxon>Anura</taxon>
        <taxon>Neobatrachia</taxon>
        <taxon>Hyloidea</taxon>
        <taxon>Dendrobatidae</taxon>
        <taxon>Dendrobatinae</taxon>
        <taxon>Ranitomeya</taxon>
    </lineage>
</organism>
<evidence type="ECO:0000313" key="1">
    <source>
        <dbReference type="EMBL" id="CAJ0947783.1"/>
    </source>
</evidence>
<dbReference type="EMBL" id="CAUEEQ010027246">
    <property type="protein sequence ID" value="CAJ0947783.1"/>
    <property type="molecule type" value="Genomic_DNA"/>
</dbReference>
<protein>
    <submittedName>
        <fullName evidence="1">Uncharacterized protein</fullName>
    </submittedName>
</protein>
<proteinExistence type="predicted"/>
<gene>
    <name evidence="1" type="ORF">RIMI_LOCUS11823627</name>
</gene>
<name>A0ABN9LQA8_9NEOB</name>
<comment type="caution">
    <text evidence="1">The sequence shown here is derived from an EMBL/GenBank/DDBJ whole genome shotgun (WGS) entry which is preliminary data.</text>
</comment>
<reference evidence="1" key="1">
    <citation type="submission" date="2023-07" db="EMBL/GenBank/DDBJ databases">
        <authorList>
            <person name="Stuckert A."/>
        </authorList>
    </citation>
    <scope>NUCLEOTIDE SEQUENCE</scope>
</reference>
<sequence length="86" mass="10022">IVNHFLFVSGLDSAHSDWRRDSRFPRNVCYRCSLCNEKMQNSGNIYINSISQQNVKEEIYVNGDEDKGKKENRAVEEDIYINGLSY</sequence>
<feature type="non-terminal residue" evidence="1">
    <location>
        <position position="1"/>
    </location>
</feature>
<evidence type="ECO:0000313" key="2">
    <source>
        <dbReference type="Proteomes" id="UP001176940"/>
    </source>
</evidence>
<keyword evidence="2" id="KW-1185">Reference proteome</keyword>
<dbReference type="Proteomes" id="UP001176940">
    <property type="component" value="Unassembled WGS sequence"/>
</dbReference>